<evidence type="ECO:0000313" key="13">
    <source>
        <dbReference type="EMBL" id="KAK4087666.1"/>
    </source>
</evidence>
<evidence type="ECO:0000256" key="5">
    <source>
        <dbReference type="ARBA" id="ARBA00022723"/>
    </source>
</evidence>
<dbReference type="PANTHER" id="PTHR11271:SF49">
    <property type="entry name" value="GUANINE DEAMINASE"/>
    <property type="match status" value="1"/>
</dbReference>
<evidence type="ECO:0000256" key="4">
    <source>
        <dbReference type="ARBA" id="ARBA00022692"/>
    </source>
</evidence>
<feature type="domain" description="Amidohydrolase-related" evidence="12">
    <location>
        <begin position="692"/>
        <end position="1071"/>
    </location>
</feature>
<keyword evidence="9 11" id="KW-0472">Membrane</keyword>
<comment type="caution">
    <text evidence="13">The sequence shown here is derived from an EMBL/GenBank/DDBJ whole genome shotgun (WGS) entry which is preliminary data.</text>
</comment>
<comment type="cofactor">
    <cofactor evidence="1">
        <name>Zn(2+)</name>
        <dbReference type="ChEBI" id="CHEBI:29105"/>
    </cofactor>
</comment>
<feature type="transmembrane region" description="Helical" evidence="11">
    <location>
        <begin position="373"/>
        <end position="393"/>
    </location>
</feature>
<evidence type="ECO:0000313" key="14">
    <source>
        <dbReference type="Proteomes" id="UP001287286"/>
    </source>
</evidence>
<comment type="similarity">
    <text evidence="3">Belongs to the purine-cytosine permease (2.A.39) family.</text>
</comment>
<name>A0ABR0BUW9_PURLI</name>
<dbReference type="Gene3D" id="2.30.40.10">
    <property type="entry name" value="Urease, subunit C, domain 1"/>
    <property type="match status" value="1"/>
</dbReference>
<evidence type="ECO:0000256" key="10">
    <source>
        <dbReference type="SAM" id="MobiDB-lite"/>
    </source>
</evidence>
<evidence type="ECO:0000256" key="7">
    <source>
        <dbReference type="ARBA" id="ARBA00022833"/>
    </source>
</evidence>
<feature type="transmembrane region" description="Helical" evidence="11">
    <location>
        <begin position="89"/>
        <end position="111"/>
    </location>
</feature>
<dbReference type="SUPFAM" id="SSF51556">
    <property type="entry name" value="Metallo-dependent hydrolases"/>
    <property type="match status" value="1"/>
</dbReference>
<dbReference type="Gene3D" id="3.20.20.140">
    <property type="entry name" value="Metal-dependent hydrolases"/>
    <property type="match status" value="1"/>
</dbReference>
<comment type="subcellular location">
    <subcellularLocation>
        <location evidence="2">Membrane</location>
        <topology evidence="2">Multi-pass membrane protein</topology>
    </subcellularLocation>
</comment>
<evidence type="ECO:0000256" key="6">
    <source>
        <dbReference type="ARBA" id="ARBA00022801"/>
    </source>
</evidence>
<keyword evidence="8 11" id="KW-1133">Transmembrane helix</keyword>
<feature type="transmembrane region" description="Helical" evidence="11">
    <location>
        <begin position="444"/>
        <end position="466"/>
    </location>
</feature>
<gene>
    <name evidence="13" type="ORF">Purlil1_7997</name>
</gene>
<accession>A0ABR0BUW9</accession>
<evidence type="ECO:0000256" key="8">
    <source>
        <dbReference type="ARBA" id="ARBA00022989"/>
    </source>
</evidence>
<dbReference type="InterPro" id="IPR011059">
    <property type="entry name" value="Metal-dep_hydrolase_composite"/>
</dbReference>
<sequence>MPTMNEPVESDKLRRQEEGMHSVSARDTHVGQVTGVGGEKVSAIRDGNAILRFLVGLESRIDKLSAFEAMGIERVPDEQRRPPQRLNMLLFWFSVLLSPTLIPIGMLGPILGLSVNVSIVLTITATIVGSAVPAFTATLSPPTGLRQIAVARYSLGLWGAKLCSVLNVVVNIGYATIASIVGGQLLRAVSGGGLPLAVGIVVVVAVSFAVSFFGYAAIHHFERFAWLPASVLLCVLYGQASAHFSPTPGYDVGIGLDFSGACLTYFAVIFGVCCSWCPISGDYYIHYPASTSPWLVFGLTYAGIVLPTVFVGILGNYFGGIISSSEQLGAIYAEGGVGSLILAVMSPPTAWAKFACVLFVLSFREYPPGHIPLQLVVINVFVLTRYSTVGDVVCNIYSSALSMQLLGSHFVAVPRYAWCTVLSLATFGLAYGGRNVLETIINNLLSMLGYWTLAFAAILFVEHFWFRPRIGGYDLTAWQDPQRLPWGLAGTASLLIGIGFSFLGMDQTWYVGPVAKPIGVHGGDVGDELTVISVLLSYPLLRWFEIRHVGSASRLIESDLTDVPSAALLLFVAYHHRIATHAPHHLAIAPLSASSIPVSALLRSSSTFGAPRPQVNMAEQDRRPTAVRGVIIHATGPEHLTILEDALLAVDANGTIISLEAGVSRQDVAPKLAALGLDLDNCRLVELCPGQFLIPGFVDTHNHAPQWMHRGLGQGMHILEWLSSTAFPNEARYEDLEHAGAAYSALVDGMLRQGVTTASYYGSLHGEATQVLADICLDKGQRALVGKCNMNRGSPDYYRDASVEDSVRVTRDCIHHIRRIDPSGSMIRPVLTPRFAISCEPKLLAELGTMAAEHPDMAIQTHFNESEQEVRGTRALFPDFSSEADLYHHYRLLGPRTILAHCTIMTPYEIRRLRELGCGVAHCPTANMTVGGGFMAAPIREFMRQGITVGLGTDSGGGYSSSMLNAMRHALIASFARDFMDAKDGSGALSLEEVFYMATGGGARVVGFGDSVGDFVPGKQLDALLVDMRESRGGVNAPLQAGDSLRIMFEKFIMTGDDRNIVQVVVRGKVVLDRT</sequence>
<dbReference type="Gene3D" id="1.10.4160.10">
    <property type="entry name" value="Hydantoin permease"/>
    <property type="match status" value="1"/>
</dbReference>
<dbReference type="InterPro" id="IPR001248">
    <property type="entry name" value="Pur-cyt_permease"/>
</dbReference>
<evidence type="ECO:0000259" key="12">
    <source>
        <dbReference type="Pfam" id="PF01979"/>
    </source>
</evidence>
<feature type="transmembrane region" description="Helical" evidence="11">
    <location>
        <begin position="413"/>
        <end position="432"/>
    </location>
</feature>
<dbReference type="PANTHER" id="PTHR11271">
    <property type="entry name" value="GUANINE DEAMINASE"/>
    <property type="match status" value="1"/>
</dbReference>
<keyword evidence="14" id="KW-1185">Reference proteome</keyword>
<evidence type="ECO:0000256" key="1">
    <source>
        <dbReference type="ARBA" id="ARBA00001947"/>
    </source>
</evidence>
<feature type="transmembrane region" description="Helical" evidence="11">
    <location>
        <begin position="194"/>
        <end position="217"/>
    </location>
</feature>
<feature type="compositionally biased region" description="Basic and acidic residues" evidence="10">
    <location>
        <begin position="9"/>
        <end position="29"/>
    </location>
</feature>
<dbReference type="EMBL" id="JAWRVI010000030">
    <property type="protein sequence ID" value="KAK4087666.1"/>
    <property type="molecule type" value="Genomic_DNA"/>
</dbReference>
<proteinExistence type="inferred from homology"/>
<keyword evidence="4 11" id="KW-0812">Transmembrane</keyword>
<feature type="transmembrane region" description="Helical" evidence="11">
    <location>
        <begin position="224"/>
        <end position="244"/>
    </location>
</feature>
<feature type="transmembrane region" description="Helical" evidence="11">
    <location>
        <begin position="294"/>
        <end position="318"/>
    </location>
</feature>
<feature type="transmembrane region" description="Helical" evidence="11">
    <location>
        <begin position="338"/>
        <end position="361"/>
    </location>
</feature>
<reference evidence="13 14" key="1">
    <citation type="journal article" date="2024" name="Microbiol. Resour. Announc.">
        <title>Genome annotations for the ascomycete fungi Trichoderma harzianum, Trichoderma aggressivum, and Purpureocillium lilacinum.</title>
        <authorList>
            <person name="Beijen E.P.W."/>
            <person name="Ohm R.A."/>
        </authorList>
    </citation>
    <scope>NUCLEOTIDE SEQUENCE [LARGE SCALE GENOMIC DNA]</scope>
    <source>
        <strain evidence="13 14">CBS 150709</strain>
    </source>
</reference>
<keyword evidence="6" id="KW-0378">Hydrolase</keyword>
<keyword evidence="7" id="KW-0862">Zinc</keyword>
<feature type="region of interest" description="Disordered" evidence="10">
    <location>
        <begin position="1"/>
        <end position="29"/>
    </location>
</feature>
<feature type="transmembrane region" description="Helical" evidence="11">
    <location>
        <begin position="264"/>
        <end position="285"/>
    </location>
</feature>
<evidence type="ECO:0000256" key="3">
    <source>
        <dbReference type="ARBA" id="ARBA00008974"/>
    </source>
</evidence>
<feature type="transmembrane region" description="Helical" evidence="11">
    <location>
        <begin position="117"/>
        <end position="137"/>
    </location>
</feature>
<dbReference type="Pfam" id="PF02133">
    <property type="entry name" value="Transp_cyt_pur"/>
    <property type="match status" value="1"/>
</dbReference>
<evidence type="ECO:0000256" key="2">
    <source>
        <dbReference type="ARBA" id="ARBA00004141"/>
    </source>
</evidence>
<keyword evidence="5" id="KW-0479">Metal-binding</keyword>
<evidence type="ECO:0000256" key="9">
    <source>
        <dbReference type="ARBA" id="ARBA00023136"/>
    </source>
</evidence>
<protein>
    <recommendedName>
        <fullName evidence="12">Amidohydrolase-related domain-containing protein</fullName>
    </recommendedName>
</protein>
<evidence type="ECO:0000256" key="11">
    <source>
        <dbReference type="SAM" id="Phobius"/>
    </source>
</evidence>
<feature type="transmembrane region" description="Helical" evidence="11">
    <location>
        <begin position="158"/>
        <end position="182"/>
    </location>
</feature>
<dbReference type="Pfam" id="PF01979">
    <property type="entry name" value="Amidohydro_1"/>
    <property type="match status" value="1"/>
</dbReference>
<dbReference type="InterPro" id="IPR051607">
    <property type="entry name" value="Metallo-dep_hydrolases"/>
</dbReference>
<dbReference type="InterPro" id="IPR032466">
    <property type="entry name" value="Metal_Hydrolase"/>
</dbReference>
<dbReference type="Proteomes" id="UP001287286">
    <property type="component" value="Unassembled WGS sequence"/>
</dbReference>
<dbReference type="InterPro" id="IPR006680">
    <property type="entry name" value="Amidohydro-rel"/>
</dbReference>
<organism evidence="13 14">
    <name type="scientific">Purpureocillium lilacinum</name>
    <name type="common">Paecilomyces lilacinus</name>
    <dbReference type="NCBI Taxonomy" id="33203"/>
    <lineage>
        <taxon>Eukaryota</taxon>
        <taxon>Fungi</taxon>
        <taxon>Dikarya</taxon>
        <taxon>Ascomycota</taxon>
        <taxon>Pezizomycotina</taxon>
        <taxon>Sordariomycetes</taxon>
        <taxon>Hypocreomycetidae</taxon>
        <taxon>Hypocreales</taxon>
        <taxon>Ophiocordycipitaceae</taxon>
        <taxon>Purpureocillium</taxon>
    </lineage>
</organism>